<evidence type="ECO:0000256" key="4">
    <source>
        <dbReference type="ARBA" id="ARBA00025707"/>
    </source>
</evidence>
<keyword evidence="7" id="KW-1185">Reference proteome</keyword>
<dbReference type="GO" id="GO:0008757">
    <property type="term" value="F:S-adenosylmethionine-dependent methyltransferase activity"/>
    <property type="evidence" value="ECO:0007669"/>
    <property type="project" value="InterPro"/>
</dbReference>
<comment type="caution">
    <text evidence="6">The sequence shown here is derived from an EMBL/GenBank/DDBJ whole genome shotgun (WGS) entry which is preliminary data.</text>
</comment>
<reference evidence="6 7" key="1">
    <citation type="journal article" date="2014" name="Nature">
        <title>An environmental bacterial taxon with a large and distinct metabolic repertoire.</title>
        <authorList>
            <person name="Wilson M.C."/>
            <person name="Mori T."/>
            <person name="Ruckert C."/>
            <person name="Uria A.R."/>
            <person name="Helf M.J."/>
            <person name="Takada K."/>
            <person name="Gernert C."/>
            <person name="Steffens U.A."/>
            <person name="Heycke N."/>
            <person name="Schmitt S."/>
            <person name="Rinke C."/>
            <person name="Helfrich E.J."/>
            <person name="Brachmann A.O."/>
            <person name="Gurgui C."/>
            <person name="Wakimoto T."/>
            <person name="Kracht M."/>
            <person name="Crusemann M."/>
            <person name="Hentschel U."/>
            <person name="Abe I."/>
            <person name="Matsunaga S."/>
            <person name="Kalinowski J."/>
            <person name="Takeyama H."/>
            <person name="Piel J."/>
        </authorList>
    </citation>
    <scope>NUCLEOTIDE SEQUENCE [LARGE SCALE GENOMIC DNA]</scope>
    <source>
        <strain evidence="7">TSY1</strain>
        <plasmid evidence="6">pTSY</plasmid>
    </source>
</reference>
<evidence type="ECO:0000313" key="7">
    <source>
        <dbReference type="Proteomes" id="UP000019141"/>
    </source>
</evidence>
<proteinExistence type="predicted"/>
<evidence type="ECO:0000256" key="3">
    <source>
        <dbReference type="ARBA" id="ARBA00022679"/>
    </source>
</evidence>
<keyword evidence="2" id="KW-0489">Methyltransferase</keyword>
<gene>
    <name evidence="6" type="ORF">ETSY1_46125</name>
</gene>
<comment type="pathway">
    <text evidence="4">Phospholipid metabolism.</text>
</comment>
<dbReference type="GO" id="GO:0032259">
    <property type="term" value="P:methylation"/>
    <property type="evidence" value="ECO:0007669"/>
    <property type="project" value="UniProtKB-KW"/>
</dbReference>
<evidence type="ECO:0000256" key="2">
    <source>
        <dbReference type="ARBA" id="ARBA00022603"/>
    </source>
</evidence>
<dbReference type="EMBL" id="AZHW01000003">
    <property type="protein sequence ID" value="ETX03779.1"/>
    <property type="molecule type" value="Genomic_DNA"/>
</dbReference>
<evidence type="ECO:0000259" key="5">
    <source>
        <dbReference type="Pfam" id="PF08241"/>
    </source>
</evidence>
<dbReference type="Gene3D" id="3.40.50.150">
    <property type="entry name" value="Vaccinia Virus protein VP39"/>
    <property type="match status" value="1"/>
</dbReference>
<dbReference type="SUPFAM" id="SSF53335">
    <property type="entry name" value="S-adenosyl-L-methionine-dependent methyltransferases"/>
    <property type="match status" value="1"/>
</dbReference>
<accession>W4M0E3</accession>
<dbReference type="InterPro" id="IPR029063">
    <property type="entry name" value="SAM-dependent_MTases_sf"/>
</dbReference>
<dbReference type="HOGENOM" id="CLU_841135_0_0_7"/>
<evidence type="ECO:0000256" key="1">
    <source>
        <dbReference type="ARBA" id="ARBA00005189"/>
    </source>
</evidence>
<dbReference type="AlphaFoldDB" id="W4M0E3"/>
<dbReference type="PANTHER" id="PTHR44307:SF2">
    <property type="entry name" value="PHOSPHOETHANOLAMINE METHYLTRANSFERASE ISOFORM X1"/>
    <property type="match status" value="1"/>
</dbReference>
<sequence length="330" mass="37948">MTNKQAELLMNNQLADALKERLFNSISANLDMIGYVEDDLRRLAGPEFDPEKRVSLLQDDGVDDIARARIPLTDEINSFYDHQFYSQDSIFGLLLGDTKFRNIGYWDETTPDQNAAAEKLQDMLLEMIPEKTGRILDVACGMGASTRRLAELYSPENVWAINISEKQIESTRENAKGCHVQVMSAVEMTFDNDFFDTIMCIEAAFHFETRRKFFDDSLRVLKQGGRLVLSDTLFTSKERLEQSSIFPSPENHIDTLEEYRQVMEEAGFRNIVVKDVSKNVWEAHFLYVINKIHEGFYHGRLSLIQLTEILWSYYYLKAITGICVFASGQK</sequence>
<protein>
    <recommendedName>
        <fullName evidence="5">Methyltransferase type 11 domain-containing protein</fullName>
    </recommendedName>
</protein>
<dbReference type="Proteomes" id="UP000019141">
    <property type="component" value="Unassembled WGS sequence"/>
</dbReference>
<dbReference type="InterPro" id="IPR013216">
    <property type="entry name" value="Methyltransf_11"/>
</dbReference>
<dbReference type="Pfam" id="PF08241">
    <property type="entry name" value="Methyltransf_11"/>
    <property type="match status" value="1"/>
</dbReference>
<keyword evidence="6" id="KW-0614">Plasmid</keyword>
<comment type="pathway">
    <text evidence="1">Lipid metabolism.</text>
</comment>
<name>W4M0E3_ENTF1</name>
<feature type="domain" description="Methyltransferase type 11" evidence="5">
    <location>
        <begin position="136"/>
        <end position="229"/>
    </location>
</feature>
<keyword evidence="3" id="KW-0808">Transferase</keyword>
<dbReference type="CDD" id="cd02440">
    <property type="entry name" value="AdoMet_MTases"/>
    <property type="match status" value="1"/>
</dbReference>
<geneLocation type="plasmid" evidence="6">
    <name>pTSY</name>
</geneLocation>
<organism evidence="6 7">
    <name type="scientific">Entotheonella factor</name>
    <dbReference type="NCBI Taxonomy" id="1429438"/>
    <lineage>
        <taxon>Bacteria</taxon>
        <taxon>Pseudomonadati</taxon>
        <taxon>Nitrospinota/Tectimicrobiota group</taxon>
        <taxon>Candidatus Tectimicrobiota</taxon>
        <taxon>Candidatus Entotheonellia</taxon>
        <taxon>Candidatus Entotheonellales</taxon>
        <taxon>Candidatus Entotheonellaceae</taxon>
        <taxon>Candidatus Entotheonella</taxon>
    </lineage>
</organism>
<dbReference type="PANTHER" id="PTHR44307">
    <property type="entry name" value="PHOSPHOETHANOLAMINE METHYLTRANSFERASE"/>
    <property type="match status" value="1"/>
</dbReference>
<evidence type="ECO:0000313" key="6">
    <source>
        <dbReference type="EMBL" id="ETX03779.1"/>
    </source>
</evidence>